<sequence>MLLADSSVSKSSISNSSSFKHCCFGFMKFTAEDSVVALTMGIKNAPKCQYLLVLVLPNCVHVGTEVEARDTVPYSEVVVSDGKNQMRFDIT</sequence>
<dbReference type="AlphaFoldDB" id="A0A5E4PRZ1"/>
<dbReference type="Proteomes" id="UP000324832">
    <property type="component" value="Unassembled WGS sequence"/>
</dbReference>
<keyword evidence="2" id="KW-1185">Reference proteome</keyword>
<feature type="non-terminal residue" evidence="1">
    <location>
        <position position="91"/>
    </location>
</feature>
<proteinExistence type="predicted"/>
<dbReference type="EMBL" id="FZQP02000245">
    <property type="protein sequence ID" value="VVC88153.1"/>
    <property type="molecule type" value="Genomic_DNA"/>
</dbReference>
<evidence type="ECO:0000313" key="1">
    <source>
        <dbReference type="EMBL" id="VVC88153.1"/>
    </source>
</evidence>
<gene>
    <name evidence="1" type="ORF">LSINAPIS_LOCUS1590</name>
</gene>
<evidence type="ECO:0000313" key="2">
    <source>
        <dbReference type="Proteomes" id="UP000324832"/>
    </source>
</evidence>
<organism evidence="1 2">
    <name type="scientific">Leptidea sinapis</name>
    <dbReference type="NCBI Taxonomy" id="189913"/>
    <lineage>
        <taxon>Eukaryota</taxon>
        <taxon>Metazoa</taxon>
        <taxon>Ecdysozoa</taxon>
        <taxon>Arthropoda</taxon>
        <taxon>Hexapoda</taxon>
        <taxon>Insecta</taxon>
        <taxon>Pterygota</taxon>
        <taxon>Neoptera</taxon>
        <taxon>Endopterygota</taxon>
        <taxon>Lepidoptera</taxon>
        <taxon>Glossata</taxon>
        <taxon>Ditrysia</taxon>
        <taxon>Papilionoidea</taxon>
        <taxon>Pieridae</taxon>
        <taxon>Dismorphiinae</taxon>
        <taxon>Leptidea</taxon>
    </lineage>
</organism>
<name>A0A5E4PRZ1_9NEOP</name>
<protein>
    <submittedName>
        <fullName evidence="1">Uncharacterized protein</fullName>
    </submittedName>
</protein>
<reference evidence="1 2" key="1">
    <citation type="submission" date="2017-07" db="EMBL/GenBank/DDBJ databases">
        <authorList>
            <person name="Talla V."/>
            <person name="Backstrom N."/>
        </authorList>
    </citation>
    <scope>NUCLEOTIDE SEQUENCE [LARGE SCALE GENOMIC DNA]</scope>
</reference>
<accession>A0A5E4PRZ1</accession>